<gene>
    <name evidence="15" type="ORF">TanjilG_18387</name>
</gene>
<evidence type="ECO:0000259" key="14">
    <source>
        <dbReference type="PROSITE" id="PS51293"/>
    </source>
</evidence>
<dbReference type="Gene3D" id="1.10.10.60">
    <property type="entry name" value="Homeodomain-like"/>
    <property type="match status" value="2"/>
</dbReference>
<evidence type="ECO:0000313" key="16">
    <source>
        <dbReference type="Proteomes" id="UP000188354"/>
    </source>
</evidence>
<dbReference type="InterPro" id="IPR027417">
    <property type="entry name" value="P-loop_NTPase"/>
</dbReference>
<feature type="region of interest" description="Disordered" evidence="11">
    <location>
        <begin position="1"/>
        <end position="84"/>
    </location>
</feature>
<feature type="coiled-coil region" evidence="10">
    <location>
        <begin position="992"/>
        <end position="1026"/>
    </location>
</feature>
<evidence type="ECO:0000256" key="4">
    <source>
        <dbReference type="ARBA" id="ARBA00022741"/>
    </source>
</evidence>
<feature type="domain" description="Helicase ATP-binding" evidence="12">
    <location>
        <begin position="200"/>
        <end position="365"/>
    </location>
</feature>
<dbReference type="InterPro" id="IPR015422">
    <property type="entry name" value="PyrdxlP-dep_Trfase_small"/>
</dbReference>
<dbReference type="InterPro" id="IPR014001">
    <property type="entry name" value="Helicase_ATP-bd"/>
</dbReference>
<comment type="subcellular location">
    <subcellularLocation>
        <location evidence="1">Nucleus</location>
    </subcellularLocation>
</comment>
<keyword evidence="4" id="KW-0547">Nucleotide-binding</keyword>
<evidence type="ECO:0000256" key="3">
    <source>
        <dbReference type="ARBA" id="ARBA00022737"/>
    </source>
</evidence>
<keyword evidence="6" id="KW-0067">ATP-binding</keyword>
<feature type="domain" description="SANT" evidence="14">
    <location>
        <begin position="841"/>
        <end position="893"/>
    </location>
</feature>
<dbReference type="InterPro" id="IPR017884">
    <property type="entry name" value="SANT_dom"/>
</dbReference>
<dbReference type="Gene3D" id="3.90.1150.10">
    <property type="entry name" value="Aspartate Aminotransferase, domain 1"/>
    <property type="match status" value="1"/>
</dbReference>
<evidence type="ECO:0000256" key="8">
    <source>
        <dbReference type="ARBA" id="ARBA00023054"/>
    </source>
</evidence>
<keyword evidence="9" id="KW-0539">Nucleus</keyword>
<dbReference type="InterPro" id="IPR004839">
    <property type="entry name" value="Aminotransferase_I/II_large"/>
</dbReference>
<comment type="similarity">
    <text evidence="2">Belongs to the SNF2/RAD54 helicase family. ISWI subfamily.</text>
</comment>
<dbReference type="InterPro" id="IPR001650">
    <property type="entry name" value="Helicase_C-like"/>
</dbReference>
<dbReference type="CDD" id="cd18793">
    <property type="entry name" value="SF2_C_SNF"/>
    <property type="match status" value="1"/>
</dbReference>
<dbReference type="GO" id="GO:0034728">
    <property type="term" value="P:nucleosome organization"/>
    <property type="evidence" value="ECO:0007669"/>
    <property type="project" value="TreeGrafter"/>
</dbReference>
<protein>
    <recommendedName>
        <fullName evidence="17">Chromatin-remodeling complex ATPase chain</fullName>
    </recommendedName>
</protein>
<dbReference type="Proteomes" id="UP000188354">
    <property type="component" value="Chromosome LG01"/>
</dbReference>
<dbReference type="InterPro" id="IPR009057">
    <property type="entry name" value="Homeodomain-like_sf"/>
</dbReference>
<dbReference type="InterPro" id="IPR015194">
    <property type="entry name" value="ISWI_HAND-dom"/>
</dbReference>
<dbReference type="InterPro" id="IPR044754">
    <property type="entry name" value="Isw1/2_DEXHc"/>
</dbReference>
<feature type="region of interest" description="Disordered" evidence="11">
    <location>
        <begin position="140"/>
        <end position="165"/>
    </location>
</feature>
<organism evidence="15 16">
    <name type="scientific">Lupinus angustifolius</name>
    <name type="common">Narrow-leaved blue lupine</name>
    <dbReference type="NCBI Taxonomy" id="3871"/>
    <lineage>
        <taxon>Eukaryota</taxon>
        <taxon>Viridiplantae</taxon>
        <taxon>Streptophyta</taxon>
        <taxon>Embryophyta</taxon>
        <taxon>Tracheophyta</taxon>
        <taxon>Spermatophyta</taxon>
        <taxon>Magnoliopsida</taxon>
        <taxon>eudicotyledons</taxon>
        <taxon>Gunneridae</taxon>
        <taxon>Pentapetalae</taxon>
        <taxon>rosids</taxon>
        <taxon>fabids</taxon>
        <taxon>Fabales</taxon>
        <taxon>Fabaceae</taxon>
        <taxon>Papilionoideae</taxon>
        <taxon>50 kb inversion clade</taxon>
        <taxon>genistoids sensu lato</taxon>
        <taxon>core genistoids</taxon>
        <taxon>Genisteae</taxon>
        <taxon>Lupinus</taxon>
    </lineage>
</organism>
<keyword evidence="8 10" id="KW-0175">Coiled coil</keyword>
<dbReference type="SUPFAM" id="SSF53383">
    <property type="entry name" value="PLP-dependent transferases"/>
    <property type="match status" value="1"/>
</dbReference>
<dbReference type="FunFam" id="1.10.10.60:FF:000155">
    <property type="entry name" value="ISWI chromatin-remodeling complex ATPase CHR11"/>
    <property type="match status" value="1"/>
</dbReference>
<dbReference type="CDD" id="cd17997">
    <property type="entry name" value="DEXHc_SMARCA1_SMARCA5"/>
    <property type="match status" value="1"/>
</dbReference>
<dbReference type="AlphaFoldDB" id="A0A4P1RW14"/>
<feature type="domain" description="Helicase C-terminal" evidence="13">
    <location>
        <begin position="493"/>
        <end position="644"/>
    </location>
</feature>
<keyword evidence="7" id="KW-0156">Chromatin regulator</keyword>
<dbReference type="FunFam" id="1.10.10.60:FF:000022">
    <property type="entry name" value="ISWI chromatin-remodeling complex ATPase CHR11 isoform A"/>
    <property type="match status" value="1"/>
</dbReference>
<reference evidence="15 16" key="1">
    <citation type="journal article" date="2017" name="Plant Biotechnol. J.">
        <title>A comprehensive draft genome sequence for lupin (Lupinus angustifolius), an emerging health food: insights into plant-microbe interactions and legume evolution.</title>
        <authorList>
            <person name="Hane J.K."/>
            <person name="Ming Y."/>
            <person name="Kamphuis L.G."/>
            <person name="Nelson M.N."/>
            <person name="Garg G."/>
            <person name="Atkins C.A."/>
            <person name="Bayer P.E."/>
            <person name="Bravo A."/>
            <person name="Bringans S."/>
            <person name="Cannon S."/>
            <person name="Edwards D."/>
            <person name="Foley R."/>
            <person name="Gao L.L."/>
            <person name="Harrison M.J."/>
            <person name="Huang W."/>
            <person name="Hurgobin B."/>
            <person name="Li S."/>
            <person name="Liu C.W."/>
            <person name="McGrath A."/>
            <person name="Morahan G."/>
            <person name="Murray J."/>
            <person name="Weller J."/>
            <person name="Jian J."/>
            <person name="Singh K.B."/>
        </authorList>
    </citation>
    <scope>NUCLEOTIDE SEQUENCE [LARGE SCALE GENOMIC DNA]</scope>
    <source>
        <strain evidence="16">cv. Tanjil</strain>
        <tissue evidence="15">Whole plant</tissue>
    </source>
</reference>
<dbReference type="SMART" id="SM00487">
    <property type="entry name" value="DEXDc"/>
    <property type="match status" value="1"/>
</dbReference>
<dbReference type="SMART" id="SM00717">
    <property type="entry name" value="SANT"/>
    <property type="match status" value="1"/>
</dbReference>
<dbReference type="SUPFAM" id="SSF46689">
    <property type="entry name" value="Homeodomain-like"/>
    <property type="match status" value="2"/>
</dbReference>
<dbReference type="Pfam" id="PF00176">
    <property type="entry name" value="SNF2-rel_dom"/>
    <property type="match status" value="1"/>
</dbReference>
<dbReference type="GO" id="GO:0005524">
    <property type="term" value="F:ATP binding"/>
    <property type="evidence" value="ECO:0007669"/>
    <property type="project" value="UniProtKB-KW"/>
</dbReference>
<evidence type="ECO:0008006" key="17">
    <source>
        <dbReference type="Google" id="ProtNLM"/>
    </source>
</evidence>
<proteinExistence type="inferred from homology"/>
<evidence type="ECO:0000256" key="1">
    <source>
        <dbReference type="ARBA" id="ARBA00004123"/>
    </source>
</evidence>
<feature type="region of interest" description="Disordered" evidence="11">
    <location>
        <begin position="742"/>
        <end position="772"/>
    </location>
</feature>
<dbReference type="FunFam" id="3.40.50.10810:FF:000028">
    <property type="entry name" value="Chromatin-remodeling complex ATPase"/>
    <property type="match status" value="1"/>
</dbReference>
<dbReference type="InterPro" id="IPR015424">
    <property type="entry name" value="PyrdxlP-dep_Trfase"/>
</dbReference>
<dbReference type="CDD" id="cd00167">
    <property type="entry name" value="SANT"/>
    <property type="match status" value="1"/>
</dbReference>
<feature type="compositionally biased region" description="Basic residues" evidence="11">
    <location>
        <begin position="143"/>
        <end position="153"/>
    </location>
</feature>
<dbReference type="GO" id="GO:0005634">
    <property type="term" value="C:nucleus"/>
    <property type="evidence" value="ECO:0007669"/>
    <property type="project" value="UniProtKB-SubCell"/>
</dbReference>
<dbReference type="FunFam" id="3.40.50.300:FF:000519">
    <property type="entry name" value="ISWI chromatin-remodeling complex ATPase CHR11"/>
    <property type="match status" value="1"/>
</dbReference>
<dbReference type="Gene3D" id="3.40.50.300">
    <property type="entry name" value="P-loop containing nucleotide triphosphate hydrolases"/>
    <property type="match status" value="1"/>
</dbReference>
<evidence type="ECO:0000256" key="7">
    <source>
        <dbReference type="ARBA" id="ARBA00022853"/>
    </source>
</evidence>
<dbReference type="Pfam" id="PF00271">
    <property type="entry name" value="Helicase_C"/>
    <property type="match status" value="1"/>
</dbReference>
<dbReference type="Gene3D" id="3.40.50.10810">
    <property type="entry name" value="Tandem AAA-ATPase domain"/>
    <property type="match status" value="1"/>
</dbReference>
<dbReference type="Gene3D" id="3.40.640.10">
    <property type="entry name" value="Type I PLP-dependent aspartate aminotransferase-like (Major domain)"/>
    <property type="match status" value="1"/>
</dbReference>
<evidence type="ECO:0000256" key="9">
    <source>
        <dbReference type="ARBA" id="ARBA00023242"/>
    </source>
</evidence>
<dbReference type="SMART" id="SM00490">
    <property type="entry name" value="HELICc"/>
    <property type="match status" value="1"/>
</dbReference>
<dbReference type="Gene3D" id="1.10.1040.30">
    <property type="entry name" value="ISWI, HAND domain"/>
    <property type="match status" value="1"/>
</dbReference>
<dbReference type="PROSITE" id="PS51293">
    <property type="entry name" value="SANT"/>
    <property type="match status" value="1"/>
</dbReference>
<dbReference type="InterPro" id="IPR001005">
    <property type="entry name" value="SANT/Myb"/>
</dbReference>
<dbReference type="PROSITE" id="PS51194">
    <property type="entry name" value="HELICASE_CTER"/>
    <property type="match status" value="1"/>
</dbReference>
<dbReference type="STRING" id="3871.A0A4P1RW14"/>
<dbReference type="FunFam" id="1.10.1040.30:FF:000002">
    <property type="entry name" value="ISWI chromatin-remodeling complex ATPase CHR11"/>
    <property type="match status" value="1"/>
</dbReference>
<dbReference type="PROSITE" id="PS51192">
    <property type="entry name" value="HELICASE_ATP_BIND_1"/>
    <property type="match status" value="1"/>
</dbReference>
<accession>A0A4P1RW14</accession>
<keyword evidence="3" id="KW-0677">Repeat</keyword>
<dbReference type="CDD" id="cd00609">
    <property type="entry name" value="AAT_like"/>
    <property type="match status" value="1"/>
</dbReference>
<dbReference type="GO" id="GO:1900036">
    <property type="term" value="P:positive regulation of cellular response to heat"/>
    <property type="evidence" value="ECO:0007669"/>
    <property type="project" value="UniProtKB-ARBA"/>
</dbReference>
<dbReference type="GO" id="GO:0031491">
    <property type="term" value="F:nucleosome binding"/>
    <property type="evidence" value="ECO:0007669"/>
    <property type="project" value="InterPro"/>
</dbReference>
<dbReference type="GO" id="GO:0016887">
    <property type="term" value="F:ATP hydrolysis activity"/>
    <property type="evidence" value="ECO:0007669"/>
    <property type="project" value="TreeGrafter"/>
</dbReference>
<dbReference type="SUPFAM" id="SSF52540">
    <property type="entry name" value="P-loop containing nucleoside triphosphate hydrolases"/>
    <property type="match status" value="2"/>
</dbReference>
<dbReference type="Gramene" id="OIW19577">
    <property type="protein sequence ID" value="OIW19577"/>
    <property type="gene ID" value="TanjilG_18387"/>
</dbReference>
<evidence type="ECO:0000256" key="5">
    <source>
        <dbReference type="ARBA" id="ARBA00022801"/>
    </source>
</evidence>
<dbReference type="GO" id="GO:0042393">
    <property type="term" value="F:histone binding"/>
    <property type="evidence" value="ECO:0007669"/>
    <property type="project" value="TreeGrafter"/>
</dbReference>
<evidence type="ECO:0000259" key="12">
    <source>
        <dbReference type="PROSITE" id="PS51192"/>
    </source>
</evidence>
<dbReference type="SUPFAM" id="SSF101224">
    <property type="entry name" value="HAND domain of the nucleosome remodeling ATPase ISWI"/>
    <property type="match status" value="1"/>
</dbReference>
<evidence type="ECO:0000256" key="2">
    <source>
        <dbReference type="ARBA" id="ARBA00009687"/>
    </source>
</evidence>
<evidence type="ECO:0000259" key="13">
    <source>
        <dbReference type="PROSITE" id="PS51194"/>
    </source>
</evidence>
<feature type="compositionally biased region" description="Acidic residues" evidence="11">
    <location>
        <begin position="13"/>
        <end position="23"/>
    </location>
</feature>
<evidence type="ECO:0000313" key="15">
    <source>
        <dbReference type="EMBL" id="OIW19577.1"/>
    </source>
</evidence>
<dbReference type="InterPro" id="IPR049730">
    <property type="entry name" value="SNF2/RAD54-like_C"/>
</dbReference>
<sequence>MGRTSKSEASSASDDESLSDSEEEQNHQINDQDDDGLEVVARSSSSGDDDNIPDDAADVNADTDDDNEQDEGNVDPEISKGEKARLREMQKMKQQKIQELLDAQNAAIDSDMNNKGKGRLKYLLQQTELFAHFAKCDSSSSQKKAKGRGRHASKVTEEEDDEEYLKEEEDGLASTRLLTQPSCIQGKMRDYQLAGLNWLIRLYENGINGILADEMGLGKTLQTISLLGYLHEFRGITGPHMVVAPKSTLGNWMNEIRRFCPVLRAVKFLGNPDERRHIRENLLVAGKFDVCVTSFEMVIKEKSALRRFSWRYIVIDEAHRIKNENSLLSKTMRLYNTNYRLLITGTPLQNNLHELWALLNFLLPEIFSSSETFDEWFQISGDNDQEEVVQQLHKVLRPFLLRRLKSDVEKGLPPKKETILKVGMSQMQKQYYRALLQKDLEVVNAGGERKRLLNVAMQLRKCCNHPYLFQGAEPGPPYTTGDHLITNAGKMVLLDKLLPKLKERDSRVLIFSQMTRLLDILQDYLMFRGYQYCRIDGNTGGEDRDASIEAYNKPGSEKFVFLLSTRAGGLGINLATADVVILYDSDWNPQVDLQAQDRAHRIGQKKEVQVFRFCTEYTIEEKVIERAYKKLALDALVIQQGRLAEQKTVNKDELLQMVRFGAEMVFSSKDNTITDEDIDRIIAKGEEATAELDAKMKKFTEDAIKFKMDDTAELYDFDDKKDENEFDFKKIVSDNWIEPPKRERKRNYSESEYFKQTLRPSGPTKPKEPRIPRMPQLHDFQFFNTQRLNELYEKEVRFLMFQQTHQKNQLKDSIDVDEPEEVGNPLTAEELEEKEQLLQQAGFSSWNRKDFNTFIRACEKYGRNDIKGLASEMEGKTEEEVERYAKVFKERYKELNDYDRIIKNIERWEARISRKDEIMKAIGKKLDRYKNPWQELKIQYGQNKGKLYNEECDRFMICMVHKLGYGNWDVLKAAFWMSPLFRFDWFVKSRTTQELTRRCDTLIRLVEKENQEYDERERQARKEKKLAKYDNPIKAIIDKTNRKFISAEAQAVNYLTSVAEAARKLGIFLISDEVYAHIAFGSNPFVPMAVFSSIVPVITIGSLSKRWFVPGWRFGWIATCDPNGILKQTGILTLIKSYLEISTDPPTIIQAAVPEILKRTKEEFYAENLNIMREGANIFYDRCKEIPCLKCPHKPEGAMSIMVQINISQLEGIIDDVDFCVKLAEEESVLLLPGVSVGLKNWLRISFAVERSALEDGLTRIKAFCLRHAKMS</sequence>
<dbReference type="PANTHER" id="PTHR45623">
    <property type="entry name" value="CHROMODOMAIN-HELICASE-DNA-BINDING PROTEIN 3-RELATED-RELATED"/>
    <property type="match status" value="1"/>
</dbReference>
<evidence type="ECO:0000256" key="6">
    <source>
        <dbReference type="ARBA" id="ARBA00022840"/>
    </source>
</evidence>
<dbReference type="InterPro" id="IPR015421">
    <property type="entry name" value="PyrdxlP-dep_Trfase_major"/>
</dbReference>
<dbReference type="GO" id="GO:0030170">
    <property type="term" value="F:pyridoxal phosphate binding"/>
    <property type="evidence" value="ECO:0007669"/>
    <property type="project" value="InterPro"/>
</dbReference>
<dbReference type="EMBL" id="CM007361">
    <property type="protein sequence ID" value="OIW19577.1"/>
    <property type="molecule type" value="Genomic_DNA"/>
</dbReference>
<keyword evidence="5" id="KW-0378">Hydrolase</keyword>
<keyword evidence="16" id="KW-1185">Reference proteome</keyword>
<dbReference type="Pfam" id="PF09111">
    <property type="entry name" value="SLIDE"/>
    <property type="match status" value="1"/>
</dbReference>
<dbReference type="PANTHER" id="PTHR45623:SF49">
    <property type="entry name" value="SWI_SNF-RELATED MATRIX-ASSOCIATED ACTIN-DEPENDENT REGULATOR OF CHROMATIN SUBFAMILY A MEMBER 5"/>
    <property type="match status" value="1"/>
</dbReference>
<dbReference type="InterPro" id="IPR000330">
    <property type="entry name" value="SNF2_N"/>
</dbReference>
<dbReference type="InterPro" id="IPR036306">
    <property type="entry name" value="ISWI_HAND-dom_sf"/>
</dbReference>
<evidence type="ECO:0000256" key="11">
    <source>
        <dbReference type="SAM" id="MobiDB-lite"/>
    </source>
</evidence>
<dbReference type="Pfam" id="PF00155">
    <property type="entry name" value="Aminotran_1_2"/>
    <property type="match status" value="1"/>
</dbReference>
<feature type="compositionally biased region" description="Acidic residues" evidence="11">
    <location>
        <begin position="47"/>
        <end position="74"/>
    </location>
</feature>
<dbReference type="GO" id="GO:0140750">
    <property type="term" value="F:nucleosome array spacer activity"/>
    <property type="evidence" value="ECO:0007669"/>
    <property type="project" value="UniProtKB-ARBA"/>
</dbReference>
<dbReference type="InterPro" id="IPR015195">
    <property type="entry name" value="SLIDE"/>
</dbReference>
<dbReference type="InterPro" id="IPR038718">
    <property type="entry name" value="SNF2-like_sf"/>
</dbReference>
<evidence type="ECO:0000256" key="10">
    <source>
        <dbReference type="SAM" id="Coils"/>
    </source>
</evidence>
<name>A0A4P1RW14_LUPAN</name>
<dbReference type="GO" id="GO:0003677">
    <property type="term" value="F:DNA binding"/>
    <property type="evidence" value="ECO:0007669"/>
    <property type="project" value="InterPro"/>
</dbReference>
<dbReference type="GO" id="GO:0000785">
    <property type="term" value="C:chromatin"/>
    <property type="evidence" value="ECO:0007669"/>
    <property type="project" value="TreeGrafter"/>
</dbReference>
<dbReference type="Pfam" id="PF09110">
    <property type="entry name" value="HAND"/>
    <property type="match status" value="1"/>
</dbReference>